<comment type="caution">
    <text evidence="1">The sequence shown here is derived from an EMBL/GenBank/DDBJ whole genome shotgun (WGS) entry which is preliminary data.</text>
</comment>
<accession>A0AAJ1KYM7</accession>
<dbReference type="EMBL" id="JAOCBF010000090">
    <property type="protein sequence ID" value="MDH0967314.1"/>
    <property type="molecule type" value="Genomic_DNA"/>
</dbReference>
<proteinExistence type="predicted"/>
<name>A0AAJ1KYM7_9ENTR</name>
<organism evidence="1 2">
    <name type="scientific">Klebsiella michiganensis</name>
    <dbReference type="NCBI Taxonomy" id="1134687"/>
    <lineage>
        <taxon>Bacteria</taxon>
        <taxon>Pseudomonadati</taxon>
        <taxon>Pseudomonadota</taxon>
        <taxon>Gammaproteobacteria</taxon>
        <taxon>Enterobacterales</taxon>
        <taxon>Enterobacteriaceae</taxon>
        <taxon>Klebsiella/Raoultella group</taxon>
        <taxon>Klebsiella</taxon>
    </lineage>
</organism>
<dbReference type="InterPro" id="IPR010064">
    <property type="entry name" value="HK97-gp10_tail"/>
</dbReference>
<dbReference type="RefSeq" id="WP_279945177.1">
    <property type="nucleotide sequence ID" value="NZ_JAOCBF010000090.1"/>
</dbReference>
<reference evidence="1" key="1">
    <citation type="submission" date="2022-09" db="EMBL/GenBank/DDBJ databases">
        <title>Intensive care unit water sources are persistently colonized with multi-drug resistant bacteria and are the site of extensive horizontal gene transfer of antibiotic resistance genes.</title>
        <authorList>
            <person name="Diorio-Toth L."/>
        </authorList>
    </citation>
    <scope>NUCLEOTIDE SEQUENCE</scope>
    <source>
        <strain evidence="1">GD03918</strain>
    </source>
</reference>
<gene>
    <name evidence="1" type="ORF">N5C89_31230</name>
</gene>
<sequence length="179" mass="19388">MADGVEVNLTGLESVLGKMDAVSQVTRNKTGRAALRKAANVIRDRARNNAARVDDPSTKEAIYKNIVVAFSSKTFRRTGDPTFRIGVMGGARQYANTKANVRKGRTGNSYKTAGDKGNPGGDTWYWRFPEFGTEHAAAKPILRPAMNGVDTDVINIFALELEKAIDRAVRSAAKKGTSV</sequence>
<dbReference type="AlphaFoldDB" id="A0AAJ1KYM7"/>
<dbReference type="Proteomes" id="UP001159937">
    <property type="component" value="Unassembled WGS sequence"/>
</dbReference>
<dbReference type="NCBIfam" id="TIGR01725">
    <property type="entry name" value="phge_HK97_gp10"/>
    <property type="match status" value="1"/>
</dbReference>
<dbReference type="Pfam" id="PF04883">
    <property type="entry name" value="HK97-gp10_like"/>
    <property type="match status" value="1"/>
</dbReference>
<evidence type="ECO:0000313" key="1">
    <source>
        <dbReference type="EMBL" id="MDH0967314.1"/>
    </source>
</evidence>
<evidence type="ECO:0000313" key="2">
    <source>
        <dbReference type="Proteomes" id="UP001159937"/>
    </source>
</evidence>
<protein>
    <submittedName>
        <fullName evidence="1">HK97 gp10 family phage protein</fullName>
    </submittedName>
</protein>